<comment type="caution">
    <text evidence="2">The sequence shown here is derived from an EMBL/GenBank/DDBJ whole genome shotgun (WGS) entry which is preliminary data.</text>
</comment>
<protein>
    <recommendedName>
        <fullName evidence="1">Calcineurin-like phosphoesterase domain-containing protein</fullName>
    </recommendedName>
</protein>
<name>K0Z061_9ACTO</name>
<keyword evidence="3" id="KW-1185">Reference proteome</keyword>
<evidence type="ECO:0000313" key="3">
    <source>
        <dbReference type="Proteomes" id="UP000003994"/>
    </source>
</evidence>
<dbReference type="GO" id="GO:0016791">
    <property type="term" value="F:phosphatase activity"/>
    <property type="evidence" value="ECO:0007669"/>
    <property type="project" value="TreeGrafter"/>
</dbReference>
<dbReference type="Pfam" id="PF00149">
    <property type="entry name" value="Metallophos"/>
    <property type="match status" value="1"/>
</dbReference>
<gene>
    <name evidence="2" type="ORF">HMPREF9241_01404</name>
</gene>
<feature type="domain" description="Calcineurin-like phosphoesterase" evidence="1">
    <location>
        <begin position="1"/>
        <end position="75"/>
    </location>
</feature>
<sequence>MSDIHGHLDALEDAPARIGLGADDQLFFLGDYIDGGLQSLEVLERAIGLVDSAPYQAIALPGNHEVDFIDWALVCDDPYTWPNADKDPFEQVETLGVVLRDAVVSTTQTIAEVAGSAAVVLQLLH</sequence>
<dbReference type="PANTHER" id="PTHR42850">
    <property type="entry name" value="METALLOPHOSPHOESTERASE"/>
    <property type="match status" value="1"/>
</dbReference>
<dbReference type="SUPFAM" id="SSF56300">
    <property type="entry name" value="Metallo-dependent phosphatases"/>
    <property type="match status" value="1"/>
</dbReference>
<proteinExistence type="predicted"/>
<dbReference type="EMBL" id="AGWQ01000008">
    <property type="protein sequence ID" value="EJZ85404.1"/>
    <property type="molecule type" value="Genomic_DNA"/>
</dbReference>
<organism evidence="2 3">
    <name type="scientific">Schaalia turicensis ACS-279-V-Col4</name>
    <dbReference type="NCBI Taxonomy" id="883077"/>
    <lineage>
        <taxon>Bacteria</taxon>
        <taxon>Bacillati</taxon>
        <taxon>Actinomycetota</taxon>
        <taxon>Actinomycetes</taxon>
        <taxon>Actinomycetales</taxon>
        <taxon>Actinomycetaceae</taxon>
        <taxon>Schaalia</taxon>
    </lineage>
</organism>
<evidence type="ECO:0000313" key="2">
    <source>
        <dbReference type="EMBL" id="EJZ85404.1"/>
    </source>
</evidence>
<accession>K0Z061</accession>
<dbReference type="RefSeq" id="WP_006681604.1">
    <property type="nucleotide sequence ID" value="NZ_JH815210.1"/>
</dbReference>
<dbReference type="InterPro" id="IPR050126">
    <property type="entry name" value="Ap4A_hydrolase"/>
</dbReference>
<evidence type="ECO:0000259" key="1">
    <source>
        <dbReference type="Pfam" id="PF00149"/>
    </source>
</evidence>
<dbReference type="InterPro" id="IPR029052">
    <property type="entry name" value="Metallo-depent_PP-like"/>
</dbReference>
<dbReference type="PANTHER" id="PTHR42850:SF4">
    <property type="entry name" value="ZINC-DEPENDENT ENDOPOLYPHOSPHATASE"/>
    <property type="match status" value="1"/>
</dbReference>
<dbReference type="InterPro" id="IPR004843">
    <property type="entry name" value="Calcineurin-like_PHP"/>
</dbReference>
<dbReference type="HOGENOM" id="CLU_1987885_0_0_11"/>
<dbReference type="PATRIC" id="fig|883077.3.peg.1417"/>
<dbReference type="Proteomes" id="UP000003994">
    <property type="component" value="Unassembled WGS sequence"/>
</dbReference>
<dbReference type="STRING" id="883077.HMPREF9241_01404"/>
<dbReference type="Gene3D" id="3.60.21.10">
    <property type="match status" value="1"/>
</dbReference>
<reference evidence="2 3" key="1">
    <citation type="submission" date="2012-07" db="EMBL/GenBank/DDBJ databases">
        <title>The Genome Sequence of Actinomyces turicensis ACS-279-V-COL4.</title>
        <authorList>
            <consortium name="The Broad Institute Genome Sequencing Platform"/>
            <person name="Earl A."/>
            <person name="Ward D."/>
            <person name="Feldgarden M."/>
            <person name="Gevers D."/>
            <person name="Saerens B."/>
            <person name="Vaneechoutte M."/>
            <person name="Walker B."/>
            <person name="Young S.K."/>
            <person name="Zeng Q."/>
            <person name="Gargeya S."/>
            <person name="Fitzgerald M."/>
            <person name="Haas B."/>
            <person name="Abouelleil A."/>
            <person name="Alvarado L."/>
            <person name="Arachchi H.M."/>
            <person name="Berlin A."/>
            <person name="Chapman S.B."/>
            <person name="Goldberg J."/>
            <person name="Griggs A."/>
            <person name="Gujja S."/>
            <person name="Hansen M."/>
            <person name="Howarth C."/>
            <person name="Imamovic A."/>
            <person name="Larimer J."/>
            <person name="McCowen C."/>
            <person name="Montmayeur A."/>
            <person name="Murphy C."/>
            <person name="Neiman D."/>
            <person name="Pearson M."/>
            <person name="Priest M."/>
            <person name="Roberts A."/>
            <person name="Saif S."/>
            <person name="Shea T."/>
            <person name="Sisk P."/>
            <person name="Sykes S."/>
            <person name="Wortman J."/>
            <person name="Nusbaum C."/>
            <person name="Birren B."/>
        </authorList>
    </citation>
    <scope>NUCLEOTIDE SEQUENCE [LARGE SCALE GENOMIC DNA]</scope>
    <source>
        <strain evidence="2 3">ACS-279-V-Col4</strain>
    </source>
</reference>
<dbReference type="AlphaFoldDB" id="K0Z061"/>
<dbReference type="GO" id="GO:0005737">
    <property type="term" value="C:cytoplasm"/>
    <property type="evidence" value="ECO:0007669"/>
    <property type="project" value="TreeGrafter"/>
</dbReference>